<proteinExistence type="predicted"/>
<evidence type="ECO:0000313" key="6">
    <source>
        <dbReference type="Proteomes" id="UP000294567"/>
    </source>
</evidence>
<sequence>MLVLDISKLKKYYGDRLILDIKDLKIYREDKVGIVGLNGSGKTTLLNLISKEVLPDEGFIRTFGNISYIKQLEYGNAEIAHGKYISEFGLKGKKRSYMSGGELTRLKIAEAFSKDCSLLLADEPTSNLDLDGINMLLEKLLNFDNALLIVSHDRDLLDRVCNKILEIEDGHVKLYDGNYSDYKEQKELERKTKELEYEKYIKEKRRLERAIIETKNKSRSIKKTPRRMGISEARLHKMGNQSAKRSLEKKAKAIQSRLEKLEVKEKVKDIEKVRVDILGDEIHTKILIEGQDINKSFGKRTLFKKGNFQIYNGSKTALIGDNGSGKTTLLNMIMNEEKGIKISRKAKIGYFSQDLSILDENKSIIENIMETSIYDETTIRIMLARLLFKREDVYKKVKVLSGGERVKVSLAKILSSDFNMLILDEPTNYLDIYSIEAVEEALIEYEGTILFVSHDRRFIDKIADNIIYIENHRIKTFNGRLKELENRKNRPVDMDEKKLAEEKAILQYRLSEILGKLSMADKDEDIEALDKEYKKILEKLKAINEN</sequence>
<dbReference type="PANTHER" id="PTHR42855:SF2">
    <property type="entry name" value="DRUG RESISTANCE ABC TRANSPORTER,ATP-BINDING PROTEIN"/>
    <property type="match status" value="1"/>
</dbReference>
<keyword evidence="6" id="KW-1185">Reference proteome</keyword>
<reference evidence="5 6" key="1">
    <citation type="submission" date="2019-03" db="EMBL/GenBank/DDBJ databases">
        <title>Genomic Encyclopedia of Type Strains, Phase IV (KMG-IV): sequencing the most valuable type-strain genomes for metagenomic binning, comparative biology and taxonomic classification.</title>
        <authorList>
            <person name="Goeker M."/>
        </authorList>
    </citation>
    <scope>NUCLEOTIDE SEQUENCE [LARGE SCALE GENOMIC DNA]</scope>
    <source>
        <strain evidence="5 6">DSM 26752</strain>
    </source>
</reference>
<keyword evidence="2 5" id="KW-0067">ATP-binding</keyword>
<evidence type="ECO:0000313" key="5">
    <source>
        <dbReference type="EMBL" id="TCS85228.1"/>
    </source>
</evidence>
<dbReference type="PANTHER" id="PTHR42855">
    <property type="entry name" value="ABC TRANSPORTER ATP-BINDING SUBUNIT"/>
    <property type="match status" value="1"/>
</dbReference>
<dbReference type="SUPFAM" id="SSF52540">
    <property type="entry name" value="P-loop containing nucleoside triphosphate hydrolases"/>
    <property type="match status" value="2"/>
</dbReference>
<dbReference type="NCBIfam" id="NF000355">
    <property type="entry name" value="ribo_prot_ABC_F"/>
    <property type="match status" value="1"/>
</dbReference>
<name>A0A4V2UTC1_9FIRM</name>
<dbReference type="CDD" id="cd03221">
    <property type="entry name" value="ABCF_EF-3"/>
    <property type="match status" value="2"/>
</dbReference>
<dbReference type="RefSeq" id="WP_132029749.1">
    <property type="nucleotide sequence ID" value="NZ_CP068564.1"/>
</dbReference>
<dbReference type="InterPro" id="IPR003593">
    <property type="entry name" value="AAA+_ATPase"/>
</dbReference>
<evidence type="ECO:0000256" key="3">
    <source>
        <dbReference type="SAM" id="Coils"/>
    </source>
</evidence>
<keyword evidence="1" id="KW-0547">Nucleotide-binding</keyword>
<dbReference type="PROSITE" id="PS50893">
    <property type="entry name" value="ABC_TRANSPORTER_2"/>
    <property type="match status" value="2"/>
</dbReference>
<dbReference type="PROSITE" id="PS00211">
    <property type="entry name" value="ABC_TRANSPORTER_1"/>
    <property type="match status" value="2"/>
</dbReference>
<comment type="caution">
    <text evidence="5">The sequence shown here is derived from an EMBL/GenBank/DDBJ whole genome shotgun (WGS) entry which is preliminary data.</text>
</comment>
<evidence type="ECO:0000256" key="2">
    <source>
        <dbReference type="ARBA" id="ARBA00022840"/>
    </source>
</evidence>
<dbReference type="Gene3D" id="3.40.50.300">
    <property type="entry name" value="P-loop containing nucleotide triphosphate hydrolases"/>
    <property type="match status" value="3"/>
</dbReference>
<dbReference type="Proteomes" id="UP000294567">
    <property type="component" value="Unassembled WGS sequence"/>
</dbReference>
<evidence type="ECO:0000259" key="4">
    <source>
        <dbReference type="PROSITE" id="PS50893"/>
    </source>
</evidence>
<dbReference type="AlphaFoldDB" id="A0A4V2UTC1"/>
<dbReference type="Pfam" id="PF00005">
    <property type="entry name" value="ABC_tran"/>
    <property type="match status" value="2"/>
</dbReference>
<organism evidence="5 6">
    <name type="scientific">Keratinibaculum paraultunense</name>
    <dbReference type="NCBI Taxonomy" id="1278232"/>
    <lineage>
        <taxon>Bacteria</taxon>
        <taxon>Bacillati</taxon>
        <taxon>Bacillota</taxon>
        <taxon>Tissierellia</taxon>
        <taxon>Tissierellales</taxon>
        <taxon>Tepidimicrobiaceae</taxon>
        <taxon>Keratinibaculum</taxon>
    </lineage>
</organism>
<feature type="coiled-coil region" evidence="3">
    <location>
        <begin position="183"/>
        <end position="217"/>
    </location>
</feature>
<feature type="coiled-coil region" evidence="3">
    <location>
        <begin position="519"/>
        <end position="546"/>
    </location>
</feature>
<dbReference type="InterPro" id="IPR027417">
    <property type="entry name" value="P-loop_NTPase"/>
</dbReference>
<keyword evidence="3" id="KW-0175">Coiled coil</keyword>
<evidence type="ECO:0000256" key="1">
    <source>
        <dbReference type="ARBA" id="ARBA00022741"/>
    </source>
</evidence>
<accession>A0A4V2UTC1</accession>
<dbReference type="EMBL" id="SMAE01000026">
    <property type="protein sequence ID" value="TCS85228.1"/>
    <property type="molecule type" value="Genomic_DNA"/>
</dbReference>
<feature type="domain" description="ABC transporter" evidence="4">
    <location>
        <begin position="288"/>
        <end position="496"/>
    </location>
</feature>
<gene>
    <name evidence="5" type="ORF">EDD65_1261</name>
</gene>
<dbReference type="InterPro" id="IPR051309">
    <property type="entry name" value="ABCF_ATPase"/>
</dbReference>
<protein>
    <submittedName>
        <fullName evidence="5">Macrolide transport system ATP-binding/permease protein</fullName>
    </submittedName>
</protein>
<dbReference type="InterPro" id="IPR003439">
    <property type="entry name" value="ABC_transporter-like_ATP-bd"/>
</dbReference>
<dbReference type="OrthoDB" id="1624247at2"/>
<dbReference type="GO" id="GO:0005524">
    <property type="term" value="F:ATP binding"/>
    <property type="evidence" value="ECO:0007669"/>
    <property type="project" value="UniProtKB-KW"/>
</dbReference>
<dbReference type="SMART" id="SM00382">
    <property type="entry name" value="AAA"/>
    <property type="match status" value="2"/>
</dbReference>
<feature type="domain" description="ABC transporter" evidence="4">
    <location>
        <begin position="4"/>
        <end position="194"/>
    </location>
</feature>
<dbReference type="GO" id="GO:0016887">
    <property type="term" value="F:ATP hydrolysis activity"/>
    <property type="evidence" value="ECO:0007669"/>
    <property type="project" value="InterPro"/>
</dbReference>
<dbReference type="InterPro" id="IPR017871">
    <property type="entry name" value="ABC_transporter-like_CS"/>
</dbReference>